<dbReference type="SMART" id="SM00855">
    <property type="entry name" value="PGAM"/>
    <property type="match status" value="1"/>
</dbReference>
<dbReference type="KEGG" id="cao:Celal_2893"/>
<feature type="binding site" evidence="2">
    <location>
        <position position="57"/>
    </location>
    <ligand>
        <name>substrate</name>
    </ligand>
</feature>
<evidence type="ECO:0000313" key="4">
    <source>
        <dbReference type="Proteomes" id="UP000008634"/>
    </source>
</evidence>
<dbReference type="RefSeq" id="WP_013551637.1">
    <property type="nucleotide sequence ID" value="NC_014934.1"/>
</dbReference>
<dbReference type="SUPFAM" id="SSF53254">
    <property type="entry name" value="Phosphoglycerate mutase-like"/>
    <property type="match status" value="1"/>
</dbReference>
<gene>
    <name evidence="3" type="ordered locus">Celal_2893</name>
</gene>
<proteinExistence type="predicted"/>
<dbReference type="AlphaFoldDB" id="E6XDM9"/>
<protein>
    <submittedName>
        <fullName evidence="3">Phosphohistidine phosphatase, SixA</fullName>
    </submittedName>
</protein>
<keyword evidence="4" id="KW-1185">Reference proteome</keyword>
<dbReference type="HOGENOM" id="CLU_084603_2_2_10"/>
<dbReference type="InterPro" id="IPR051021">
    <property type="entry name" value="Mito_Ser/Thr_phosphatase"/>
</dbReference>
<dbReference type="EMBL" id="CP002453">
    <property type="protein sequence ID" value="ADV50171.1"/>
    <property type="molecule type" value="Genomic_DNA"/>
</dbReference>
<name>E6XDM9_CELAD</name>
<dbReference type="PANTHER" id="PTHR20935:SF1">
    <property type="entry name" value="SLL1549 PROTEIN"/>
    <property type="match status" value="1"/>
</dbReference>
<dbReference type="Pfam" id="PF00300">
    <property type="entry name" value="His_Phos_1"/>
    <property type="match status" value="1"/>
</dbReference>
<reference evidence="3 4" key="1">
    <citation type="journal article" date="2010" name="Stand. Genomic Sci.">
        <title>Complete genome sequence of Cellulophaga algicola type strain (IC166).</title>
        <authorList>
            <person name="Abt B."/>
            <person name="Lu M."/>
            <person name="Misra M."/>
            <person name="Han C."/>
            <person name="Nolan M."/>
            <person name="Lucas S."/>
            <person name="Hammon N."/>
            <person name="Deshpande S."/>
            <person name="Cheng J.F."/>
            <person name="Tapia R."/>
            <person name="Goodwin L."/>
            <person name="Pitluck S."/>
            <person name="Liolios K."/>
            <person name="Pagani I."/>
            <person name="Ivanova N."/>
            <person name="Mavromatis K."/>
            <person name="Ovchinikova G."/>
            <person name="Pati A."/>
            <person name="Chen A."/>
            <person name="Palaniappan K."/>
            <person name="Land M."/>
            <person name="Hauser L."/>
            <person name="Chang Y.J."/>
            <person name="Jeffries C.D."/>
            <person name="Detter J.C."/>
            <person name="Brambilla E."/>
            <person name="Rohde M."/>
            <person name="Tindall B.J."/>
            <person name="Goker M."/>
            <person name="Woyke T."/>
            <person name="Bristow J."/>
            <person name="Eisen J.A."/>
            <person name="Markowitz V."/>
            <person name="Hugenholtz P."/>
            <person name="Kyrpides N.C."/>
            <person name="Klenk H.P."/>
            <person name="Lapidus A."/>
        </authorList>
    </citation>
    <scope>NUCLEOTIDE SEQUENCE [LARGE SCALE GENOMIC DNA]</scope>
    <source>
        <strain evidence="4">DSM 14237 / IC166 / ACAM 630</strain>
    </source>
</reference>
<keyword evidence="1" id="KW-0378">Hydrolase</keyword>
<dbReference type="PANTHER" id="PTHR20935">
    <property type="entry name" value="PHOSPHOGLYCERATE MUTASE-RELATED"/>
    <property type="match status" value="1"/>
</dbReference>
<accession>E6XDM9</accession>
<organism evidence="3 4">
    <name type="scientific">Cellulophaga algicola (strain DSM 14237 / IC166 / ACAM 630)</name>
    <dbReference type="NCBI Taxonomy" id="688270"/>
    <lineage>
        <taxon>Bacteria</taxon>
        <taxon>Pseudomonadati</taxon>
        <taxon>Bacteroidota</taxon>
        <taxon>Flavobacteriia</taxon>
        <taxon>Flavobacteriales</taxon>
        <taxon>Flavobacteriaceae</taxon>
        <taxon>Cellulophaga</taxon>
    </lineage>
</organism>
<dbReference type="Proteomes" id="UP000008634">
    <property type="component" value="Chromosome"/>
</dbReference>
<dbReference type="Gene3D" id="3.40.50.1240">
    <property type="entry name" value="Phosphoglycerate mutase-like"/>
    <property type="match status" value="1"/>
</dbReference>
<dbReference type="InterPro" id="IPR013078">
    <property type="entry name" value="His_Pase_superF_clade-1"/>
</dbReference>
<evidence type="ECO:0000313" key="3">
    <source>
        <dbReference type="EMBL" id="ADV50171.1"/>
    </source>
</evidence>
<dbReference type="eggNOG" id="COG2062">
    <property type="taxonomic scope" value="Bacteria"/>
</dbReference>
<dbReference type="OrthoDB" id="9810154at2"/>
<sequence length="162" mass="18496">MKTIYLMRHGKSTWDYAVSDNDRPLKERGIEDAHLVAEAIHGLNLKIDASYSSPANRALHTAMITLKDLSFPLHKFQISNDLYDFSGESVLQFIKELNNDLNFVFIFGHNHAFTEIANTLGSQFIENVPTAGFVQLNFEVENWKAIRKGITQKILFPKQLRS</sequence>
<dbReference type="InterPro" id="IPR029033">
    <property type="entry name" value="His_PPase_superfam"/>
</dbReference>
<dbReference type="STRING" id="688270.Celal_2893"/>
<evidence type="ECO:0000256" key="2">
    <source>
        <dbReference type="PIRSR" id="PIRSR613078-2"/>
    </source>
</evidence>
<dbReference type="GO" id="GO:0016787">
    <property type="term" value="F:hydrolase activity"/>
    <property type="evidence" value="ECO:0007669"/>
    <property type="project" value="UniProtKB-KW"/>
</dbReference>
<evidence type="ECO:0000256" key="1">
    <source>
        <dbReference type="ARBA" id="ARBA00022801"/>
    </source>
</evidence>
<dbReference type="CDD" id="cd07067">
    <property type="entry name" value="HP_PGM_like"/>
    <property type="match status" value="1"/>
</dbReference>